<protein>
    <submittedName>
        <fullName evidence="3">Alpha/beta fold hydrolase</fullName>
    </submittedName>
</protein>
<keyword evidence="4" id="KW-1185">Reference proteome</keyword>
<dbReference type="InterPro" id="IPR017208">
    <property type="entry name" value="UCP037442_abhydr"/>
</dbReference>
<dbReference type="InterPro" id="IPR029058">
    <property type="entry name" value="AB_hydrolase_fold"/>
</dbReference>
<dbReference type="PIRSF" id="PIRSF037442">
    <property type="entry name" value="UCP037442_abhydr"/>
    <property type="match status" value="1"/>
</dbReference>
<gene>
    <name evidence="3" type="ORF">GCM10009809_00880</name>
</gene>
<comment type="similarity">
    <text evidence="1">Belongs to the AB hydrolase superfamily.</text>
</comment>
<dbReference type="GO" id="GO:0016787">
    <property type="term" value="F:hydrolase activity"/>
    <property type="evidence" value="ECO:0007669"/>
    <property type="project" value="UniProtKB-KW"/>
</dbReference>
<dbReference type="SUPFAM" id="SSF53474">
    <property type="entry name" value="alpha/beta-Hydrolases"/>
    <property type="match status" value="1"/>
</dbReference>
<dbReference type="Proteomes" id="UP001501138">
    <property type="component" value="Unassembled WGS sequence"/>
</dbReference>
<name>A0ABN2INA4_9MICO</name>
<feature type="domain" description="Serine aminopeptidase S33" evidence="2">
    <location>
        <begin position="27"/>
        <end position="142"/>
    </location>
</feature>
<evidence type="ECO:0000256" key="1">
    <source>
        <dbReference type="ARBA" id="ARBA00008645"/>
    </source>
</evidence>
<reference evidence="3 4" key="1">
    <citation type="journal article" date="2019" name="Int. J. Syst. Evol. Microbiol.">
        <title>The Global Catalogue of Microorganisms (GCM) 10K type strain sequencing project: providing services to taxonomists for standard genome sequencing and annotation.</title>
        <authorList>
            <consortium name="The Broad Institute Genomics Platform"/>
            <consortium name="The Broad Institute Genome Sequencing Center for Infectious Disease"/>
            <person name="Wu L."/>
            <person name="Ma J."/>
        </authorList>
    </citation>
    <scope>NUCLEOTIDE SEQUENCE [LARGE SCALE GENOMIC DNA]</scope>
    <source>
        <strain evidence="3 4">JCM 15589</strain>
    </source>
</reference>
<evidence type="ECO:0000259" key="2">
    <source>
        <dbReference type="Pfam" id="PF12146"/>
    </source>
</evidence>
<dbReference type="InterPro" id="IPR022742">
    <property type="entry name" value="Hydrolase_4"/>
</dbReference>
<accession>A0ABN2INA4</accession>
<dbReference type="Pfam" id="PF12146">
    <property type="entry name" value="Hydrolase_4"/>
    <property type="match status" value="1"/>
</dbReference>
<sequence length="306" mass="33049">MTTDELRIQIPAGGWVVGTVRTPADGAPRAVLVIHPATAVPERLYTSFAEYLAANGYAAVTYDYRGTGRSGSPRDHRGLRMRDWMADDVPAVAAWARPRFGDVPQLAVGHSIGGHALALGHGSRGLAAFVTVASHAGVTATIPDRAERARVGLVLRAVGPAAARVLGYVPGRRLGLGEDMPAAAMLEWSRWSRLPGYFFDDPTLRAAEEAARVTGDVLAFGFTDDPWATPAQIDAITDRLTGARVERRTWSPADGGVERIGHTGFFRRGLRDTLWPQLLAWCDARVEDAPAQKDGTVSLRARKPRR</sequence>
<proteinExistence type="inferred from homology"/>
<keyword evidence="3" id="KW-0378">Hydrolase</keyword>
<dbReference type="InterPro" id="IPR050261">
    <property type="entry name" value="FrsA_esterase"/>
</dbReference>
<comment type="caution">
    <text evidence="3">The sequence shown here is derived from an EMBL/GenBank/DDBJ whole genome shotgun (WGS) entry which is preliminary data.</text>
</comment>
<evidence type="ECO:0000313" key="3">
    <source>
        <dbReference type="EMBL" id="GAA1708443.1"/>
    </source>
</evidence>
<dbReference type="PANTHER" id="PTHR22946">
    <property type="entry name" value="DIENELACTONE HYDROLASE DOMAIN-CONTAINING PROTEIN-RELATED"/>
    <property type="match status" value="1"/>
</dbReference>
<evidence type="ECO:0000313" key="4">
    <source>
        <dbReference type="Proteomes" id="UP001501138"/>
    </source>
</evidence>
<dbReference type="Gene3D" id="3.40.50.1820">
    <property type="entry name" value="alpha/beta hydrolase"/>
    <property type="match status" value="1"/>
</dbReference>
<organism evidence="3 4">
    <name type="scientific">Isoptericola hypogeus</name>
    <dbReference type="NCBI Taxonomy" id="300179"/>
    <lineage>
        <taxon>Bacteria</taxon>
        <taxon>Bacillati</taxon>
        <taxon>Actinomycetota</taxon>
        <taxon>Actinomycetes</taxon>
        <taxon>Micrococcales</taxon>
        <taxon>Promicromonosporaceae</taxon>
        <taxon>Isoptericola</taxon>
    </lineage>
</organism>
<dbReference type="EMBL" id="BAAAPM010000001">
    <property type="protein sequence ID" value="GAA1708443.1"/>
    <property type="molecule type" value="Genomic_DNA"/>
</dbReference>